<protein>
    <submittedName>
        <fullName evidence="1">Uncharacterized protein</fullName>
    </submittedName>
</protein>
<gene>
    <name evidence="1" type="ORF">G6W59_09250</name>
</gene>
<organism evidence="1 2">
    <name type="scientific">Streptomyces odorifer</name>
    <dbReference type="NCBI Taxonomy" id="53450"/>
    <lineage>
        <taxon>Bacteria</taxon>
        <taxon>Bacillati</taxon>
        <taxon>Actinomycetota</taxon>
        <taxon>Actinomycetes</taxon>
        <taxon>Kitasatosporales</taxon>
        <taxon>Streptomycetaceae</taxon>
        <taxon>Streptomyces</taxon>
        <taxon>Streptomyces albidoflavus group</taxon>
    </lineage>
</organism>
<dbReference type="EMBL" id="JAANNT010000005">
    <property type="protein sequence ID" value="NUV28517.1"/>
    <property type="molecule type" value="Genomic_DNA"/>
</dbReference>
<sequence length="200" mass="21720">MEYGSGVVKFELAAYENGGNARDAKEGLQGEVGRFGYVIVEHAKVYRRAERGMDSVRLSGPSFPVTVFRGKRRNSQPSLAKAELTLDARPVGLRFNSRAVRKQDRALRISYDGREYIYSSDGMGKPNSLVRDGVRITLELGDFIPSVGMCRNGEAVGPVDPVDLAIAIVLEEVDSDALTLSGAALSSPFALMHHLSDTAE</sequence>
<dbReference type="Proteomes" id="UP000540128">
    <property type="component" value="Unassembled WGS sequence"/>
</dbReference>
<name>A0A7Y6C7M7_9ACTN</name>
<keyword evidence="2" id="KW-1185">Reference proteome</keyword>
<reference evidence="1 2" key="1">
    <citation type="submission" date="2020-03" db="EMBL/GenBank/DDBJ databases">
        <title>Complete genome sequence of sixteen Streptomyces strains facilitates identification of candidate genes involved in plant growth-promotion in grain legumes and cereals.</title>
        <authorList>
            <person name="Gopalakrishnan S."/>
            <person name="Thakur V."/>
            <person name="Saxena R."/>
            <person name="Vadlamudi S."/>
            <person name="Purohit S."/>
            <person name="Kumar V."/>
            <person name="Rathore A."/>
            <person name="Chitikineni A."/>
            <person name="Varshney R.K."/>
        </authorList>
    </citation>
    <scope>NUCLEOTIDE SEQUENCE [LARGE SCALE GENOMIC DNA]</scope>
    <source>
        <strain evidence="1 2">KAI-180</strain>
    </source>
</reference>
<dbReference type="AlphaFoldDB" id="A0A7Y6C7M7"/>
<accession>A0A7Y6C7M7</accession>
<evidence type="ECO:0000313" key="2">
    <source>
        <dbReference type="Proteomes" id="UP000540128"/>
    </source>
</evidence>
<proteinExistence type="predicted"/>
<evidence type="ECO:0000313" key="1">
    <source>
        <dbReference type="EMBL" id="NUV28517.1"/>
    </source>
</evidence>
<comment type="caution">
    <text evidence="1">The sequence shown here is derived from an EMBL/GenBank/DDBJ whole genome shotgun (WGS) entry which is preliminary data.</text>
</comment>